<dbReference type="OrthoDB" id="2020662at2759"/>
<proteinExistence type="predicted"/>
<keyword evidence="2" id="KW-0436">Ligase</keyword>
<sequence length="161" mass="18988">MTSPWCRNTCLAVCTVNNWALDFEGNLQRILKTCEEANREGARLRVGPELEIPGYGCADHFYEIDTELHSWEVLKKIVDKSTEWPNLLIMTGMPIRHRMLLYNCMITLLNGKILMIRPKMMLCDDDVYRESRWFVRWSKPFYTVDFELSEAYGFVQDYSND</sequence>
<dbReference type="GO" id="GO:0005737">
    <property type="term" value="C:cytoplasm"/>
    <property type="evidence" value="ECO:0007669"/>
    <property type="project" value="InterPro"/>
</dbReference>
<dbReference type="GO" id="GO:0009435">
    <property type="term" value="P:NAD+ biosynthetic process"/>
    <property type="evidence" value="ECO:0007669"/>
    <property type="project" value="InterPro"/>
</dbReference>
<dbReference type="PANTHER" id="PTHR23090:SF9">
    <property type="entry name" value="GLUTAMINE-DEPENDENT NAD(+) SYNTHETASE"/>
    <property type="match status" value="1"/>
</dbReference>
<dbReference type="GO" id="GO:0004359">
    <property type="term" value="F:glutaminase activity"/>
    <property type="evidence" value="ECO:0007669"/>
    <property type="project" value="InterPro"/>
</dbReference>
<dbReference type="InterPro" id="IPR003694">
    <property type="entry name" value="NAD_synthase"/>
</dbReference>
<feature type="domain" description="CN hydrolase" evidence="4">
    <location>
        <begin position="9"/>
        <end position="161"/>
    </location>
</feature>
<dbReference type="Pfam" id="PF00795">
    <property type="entry name" value="CN_hydrolase"/>
    <property type="match status" value="1"/>
</dbReference>
<dbReference type="SUPFAM" id="SSF56317">
    <property type="entry name" value="Carbon-nitrogen hydrolase"/>
    <property type="match status" value="1"/>
</dbReference>
<reference evidence="5 6" key="1">
    <citation type="submission" date="2018-11" db="EMBL/GenBank/DDBJ databases">
        <authorList>
            <consortium name="Pathogen Informatics"/>
        </authorList>
    </citation>
    <scope>NUCLEOTIDE SEQUENCE [LARGE SCALE GENOMIC DNA]</scope>
</reference>
<dbReference type="AlphaFoldDB" id="A0A3P7KAY4"/>
<evidence type="ECO:0000259" key="4">
    <source>
        <dbReference type="PROSITE" id="PS50263"/>
    </source>
</evidence>
<evidence type="ECO:0000313" key="5">
    <source>
        <dbReference type="EMBL" id="VDM65172.1"/>
    </source>
</evidence>
<dbReference type="PROSITE" id="PS50263">
    <property type="entry name" value="CN_HYDROLASE"/>
    <property type="match status" value="1"/>
</dbReference>
<dbReference type="GO" id="GO:0003952">
    <property type="term" value="F:NAD+ synthase (glutamine-hydrolyzing) activity"/>
    <property type="evidence" value="ECO:0007669"/>
    <property type="project" value="InterPro"/>
</dbReference>
<dbReference type="Proteomes" id="UP000270094">
    <property type="component" value="Unassembled WGS sequence"/>
</dbReference>
<dbReference type="EMBL" id="UYYB01000242">
    <property type="protein sequence ID" value="VDM65172.1"/>
    <property type="molecule type" value="Genomic_DNA"/>
</dbReference>
<evidence type="ECO:0000256" key="2">
    <source>
        <dbReference type="ARBA" id="ARBA00022598"/>
    </source>
</evidence>
<organism evidence="5 6">
    <name type="scientific">Strongylus vulgaris</name>
    <name type="common">Blood worm</name>
    <dbReference type="NCBI Taxonomy" id="40348"/>
    <lineage>
        <taxon>Eukaryota</taxon>
        <taxon>Metazoa</taxon>
        <taxon>Ecdysozoa</taxon>
        <taxon>Nematoda</taxon>
        <taxon>Chromadorea</taxon>
        <taxon>Rhabditida</taxon>
        <taxon>Rhabditina</taxon>
        <taxon>Rhabditomorpha</taxon>
        <taxon>Strongyloidea</taxon>
        <taxon>Strongylidae</taxon>
        <taxon>Strongylus</taxon>
    </lineage>
</organism>
<accession>A0A3P7KAY4</accession>
<keyword evidence="6" id="KW-1185">Reference proteome</keyword>
<evidence type="ECO:0000313" key="6">
    <source>
        <dbReference type="Proteomes" id="UP000270094"/>
    </source>
</evidence>
<dbReference type="Gene3D" id="3.60.110.10">
    <property type="entry name" value="Carbon-nitrogen hydrolase"/>
    <property type="match status" value="1"/>
</dbReference>
<evidence type="ECO:0000256" key="3">
    <source>
        <dbReference type="ARBA" id="ARBA00030681"/>
    </source>
</evidence>
<dbReference type="InterPro" id="IPR036526">
    <property type="entry name" value="C-N_Hydrolase_sf"/>
</dbReference>
<dbReference type="PANTHER" id="PTHR23090">
    <property type="entry name" value="NH 3 /GLUTAMINE-DEPENDENT NAD + SYNTHETASE"/>
    <property type="match status" value="1"/>
</dbReference>
<dbReference type="InterPro" id="IPR003010">
    <property type="entry name" value="C-N_Hydrolase"/>
</dbReference>
<protein>
    <recommendedName>
        <fullName evidence="1">Glutamine-dependent NAD(+) synthetase</fullName>
    </recommendedName>
    <alternativeName>
        <fullName evidence="3">NAD(+) synthase [glutamine-hydrolyzing]</fullName>
    </alternativeName>
</protein>
<name>A0A3P7KAY4_STRVU</name>
<evidence type="ECO:0000256" key="1">
    <source>
        <dbReference type="ARBA" id="ARBA00017309"/>
    </source>
</evidence>
<gene>
    <name evidence="5" type="ORF">SVUK_LOCUS170</name>
</gene>
<dbReference type="CDD" id="cd07570">
    <property type="entry name" value="GAT_Gln-NAD-synth"/>
    <property type="match status" value="1"/>
</dbReference>